<protein>
    <submittedName>
        <fullName evidence="1">Uncharacterized protein</fullName>
    </submittedName>
</protein>
<reference evidence="2" key="1">
    <citation type="journal article" date="2015" name="J. Biotechnol.">
        <title>Complete genome sequence of Haloferax gibbonsii strain ARA6, a potential producer of polyhydroxyalkanoates and halocins isolated from Araruama, Rio de Janeiro, Brasil.</title>
        <authorList>
            <person name="Pinto L.H."/>
            <person name="D'Alincourt Carvalho-Assef A.P."/>
            <person name="Vieira R.P."/>
            <person name="Clementino M.M."/>
            <person name="Albano R.M."/>
        </authorList>
    </citation>
    <scope>NUCLEOTIDE SEQUENCE [LARGE SCALE GENOMIC DNA]</scope>
    <source>
        <strain evidence="2">ARA6</strain>
        <plasmid evidence="2">Plasmid pHG1</plasmid>
    </source>
</reference>
<proteinExistence type="predicted"/>
<dbReference type="Proteomes" id="UP000066124">
    <property type="component" value="Plasmid pHG1"/>
</dbReference>
<dbReference type="AlphaFoldDB" id="A0A0K1IY29"/>
<sequence>MGRKNDDTILGDIREQIPEPDAFFWVKSDCRFVDDKQSGFGEETLCDANSLFHSAREST</sequence>
<geneLocation type="plasmid" evidence="1 2">
    <name>pHG1</name>
</geneLocation>
<name>A0A0K1IY29_HALGI</name>
<keyword evidence="1" id="KW-0614">Plasmid</keyword>
<dbReference type="KEGG" id="hgi:ABY42_16305"/>
<accession>A0A0K1IY29</accession>
<organism evidence="1 2">
    <name type="scientific">Haloferax gibbonsii</name>
    <dbReference type="NCBI Taxonomy" id="35746"/>
    <lineage>
        <taxon>Archaea</taxon>
        <taxon>Methanobacteriati</taxon>
        <taxon>Methanobacteriota</taxon>
        <taxon>Stenosarchaea group</taxon>
        <taxon>Halobacteria</taxon>
        <taxon>Halobacteriales</taxon>
        <taxon>Haloferacaceae</taxon>
        <taxon>Haloferax</taxon>
    </lineage>
</organism>
<gene>
    <name evidence="1" type="ORF">ABY42_16305</name>
</gene>
<dbReference type="EMBL" id="CP011948">
    <property type="protein sequence ID" value="AKU09359.1"/>
    <property type="molecule type" value="Genomic_DNA"/>
</dbReference>
<evidence type="ECO:0000313" key="1">
    <source>
        <dbReference type="EMBL" id="AKU09359.1"/>
    </source>
</evidence>
<evidence type="ECO:0000313" key="2">
    <source>
        <dbReference type="Proteomes" id="UP000066124"/>
    </source>
</evidence>